<dbReference type="STRING" id="1544413.Clow_01909"/>
<dbReference type="PATRIC" id="fig|1544413.3.peg.1912"/>
<protein>
    <submittedName>
        <fullName evidence="2">Uncharacterized protein</fullName>
    </submittedName>
</protein>
<sequence length="170" mass="18607">MIPDRLDLTALSAELSKDGVAVKSGTTDAQYRDLVAAIDAAEATGKGTFGVAILDFTPKDTSDLRDVAQELHDSTEIDTILVRSPQSGAVVSSIYPRNDLERAQQDFLTTSNYATAIREYPQHLDSSSIPWVPTSLSLLLLCIVLPLSGYARVKRENLTARQRHAHRPIM</sequence>
<name>A0A0Q1DZU9_9CORY</name>
<evidence type="ECO:0000313" key="3">
    <source>
        <dbReference type="Proteomes" id="UP000050488"/>
    </source>
</evidence>
<dbReference type="OrthoDB" id="4412029at2"/>
<gene>
    <name evidence="2" type="ORF">Clow_01909</name>
</gene>
<evidence type="ECO:0000313" key="2">
    <source>
        <dbReference type="EMBL" id="KQB85775.1"/>
    </source>
</evidence>
<dbReference type="AlphaFoldDB" id="A0A0Q1DZU9"/>
<keyword evidence="1" id="KW-1133">Transmembrane helix</keyword>
<proteinExistence type="predicted"/>
<keyword evidence="1" id="KW-0812">Transmembrane</keyword>
<keyword evidence="3" id="KW-1185">Reference proteome</keyword>
<keyword evidence="1" id="KW-0472">Membrane</keyword>
<feature type="transmembrane region" description="Helical" evidence="1">
    <location>
        <begin position="131"/>
        <end position="153"/>
    </location>
</feature>
<comment type="caution">
    <text evidence="2">The sequence shown here is derived from an EMBL/GenBank/DDBJ whole genome shotgun (WGS) entry which is preliminary data.</text>
</comment>
<dbReference type="InterPro" id="IPR046498">
    <property type="entry name" value="Rv1476-like"/>
</dbReference>
<evidence type="ECO:0000256" key="1">
    <source>
        <dbReference type="SAM" id="Phobius"/>
    </source>
</evidence>
<dbReference type="EMBL" id="LKEV01000006">
    <property type="protein sequence ID" value="KQB85775.1"/>
    <property type="molecule type" value="Genomic_DNA"/>
</dbReference>
<dbReference type="Proteomes" id="UP000050488">
    <property type="component" value="Unassembled WGS sequence"/>
</dbReference>
<dbReference type="RefSeq" id="WP_055178509.1">
    <property type="nucleotide sequence ID" value="NZ_JAUSQY010000001.1"/>
</dbReference>
<accession>A0A0Q1DZU9</accession>
<reference evidence="2 3" key="1">
    <citation type="submission" date="2015-10" db="EMBL/GenBank/DDBJ databases">
        <title>Corynebacteirum lowii and Corynebacterium oculi species nova, derived from human clinical disease and and emended description of Corynebacterium mastiditis.</title>
        <authorList>
            <person name="Bernard K."/>
            <person name="Pacheco A.L."/>
            <person name="Mcdougall C."/>
            <person name="Burtx T."/>
            <person name="Weibe D."/>
            <person name="Tyler S."/>
            <person name="Olson A.B."/>
            <person name="Cnockaert M."/>
            <person name="Eguchi H."/>
            <person name="Kuwahara T."/>
            <person name="Nakayama-Imaohji H."/>
            <person name="Boudewijins M."/>
            <person name="Van Hoecke F."/>
            <person name="Bernier A.-M."/>
            <person name="Vandamme P."/>
        </authorList>
    </citation>
    <scope>NUCLEOTIDE SEQUENCE [LARGE SCALE GENOMIC DNA]</scope>
    <source>
        <strain evidence="2 3">NML 130206</strain>
    </source>
</reference>
<organism evidence="2 3">
    <name type="scientific">Corynebacterium lowii</name>
    <dbReference type="NCBI Taxonomy" id="1544413"/>
    <lineage>
        <taxon>Bacteria</taxon>
        <taxon>Bacillati</taxon>
        <taxon>Actinomycetota</taxon>
        <taxon>Actinomycetes</taxon>
        <taxon>Mycobacteriales</taxon>
        <taxon>Corynebacteriaceae</taxon>
        <taxon>Corynebacterium</taxon>
    </lineage>
</organism>
<dbReference type="Pfam" id="PF20381">
    <property type="entry name" value="Rv1476"/>
    <property type="match status" value="1"/>
</dbReference>